<dbReference type="EMBL" id="NSDI01000045">
    <property type="protein sequence ID" value="RIY34819.1"/>
    <property type="molecule type" value="Genomic_DNA"/>
</dbReference>
<evidence type="ECO:0000256" key="1">
    <source>
        <dbReference type="PROSITE-ProRule" id="PRU00182"/>
    </source>
</evidence>
<dbReference type="GO" id="GO:0008237">
    <property type="term" value="F:metallopeptidase activity"/>
    <property type="evidence" value="ECO:0007669"/>
    <property type="project" value="InterPro"/>
</dbReference>
<dbReference type="AlphaFoldDB" id="A0A3A1YC80"/>
<dbReference type="RefSeq" id="WP_119653208.1">
    <property type="nucleotide sequence ID" value="NZ_JBIURC010000036.1"/>
</dbReference>
<dbReference type="PROSITE" id="PS50889">
    <property type="entry name" value="S4"/>
    <property type="match status" value="1"/>
</dbReference>
<dbReference type="Gene3D" id="3.40.390.10">
    <property type="entry name" value="Collagenase (Catalytic Domain)"/>
    <property type="match status" value="1"/>
</dbReference>
<protein>
    <submittedName>
        <fullName evidence="2">Uncharacterized protein</fullName>
    </submittedName>
</protein>
<keyword evidence="1" id="KW-0694">RNA-binding</keyword>
<comment type="caution">
    <text evidence="2">The sequence shown here is derived from an EMBL/GenBank/DDBJ whole genome shotgun (WGS) entry which is preliminary data.</text>
</comment>
<evidence type="ECO:0000313" key="3">
    <source>
        <dbReference type="Proteomes" id="UP000265497"/>
    </source>
</evidence>
<sequence>MIATFTLHATGQKVSAELKEIERKYLIHFRRPDNYEGEFGFDWMRDNYKEICNDYEALKKEYYDAEKKEKVEIEGQEYFVPWLSMFPNQKGVKLNLEVEKIDDYQVRDDDYIELPAKAGVSFNPDVFKVSEIDKNTLVEVICETPLISDTTIEVLSKNNRRIVGKLNMAKNDVVYKLPIQFVKVFTDRGNETDNGRVAKTLTPLKIKEVQEDVQIFLNQAFIHLDFLPIKEVIINIDEFKEKKLLTFIEEGNEISIVRVLKDFDKEIYNKYFKGFKGVIVILSAIHKPDMTEGHARPFPLGTHFLFITPFSIDNPLTITHEIGHTLGLYHSSENNMSSQNEIQEKIEKYEESSVTHIRYRGIKYTRREYLQIKRKELEDTKFISPKFIFSKNQTDNIMEDSNAGYRQLSFWRWQCLKMQELLKNYYK</sequence>
<gene>
    <name evidence="2" type="ORF">CKY20_11665</name>
</gene>
<evidence type="ECO:0000313" key="2">
    <source>
        <dbReference type="EMBL" id="RIY34819.1"/>
    </source>
</evidence>
<name>A0A3A1YC80_9FLAO</name>
<reference evidence="2 3" key="1">
    <citation type="submission" date="2017-08" db="EMBL/GenBank/DDBJ databases">
        <title>Capnocytophaga canis 17-158 assembly.</title>
        <authorList>
            <person name="Gulvik C.A."/>
        </authorList>
    </citation>
    <scope>NUCLEOTIDE SEQUENCE [LARGE SCALE GENOMIC DNA]</scope>
    <source>
        <strain evidence="2 3">17-158</strain>
    </source>
</reference>
<dbReference type="SUPFAM" id="SSF55486">
    <property type="entry name" value="Metalloproteases ('zincins'), catalytic domain"/>
    <property type="match status" value="2"/>
</dbReference>
<dbReference type="InterPro" id="IPR024079">
    <property type="entry name" value="MetalloPept_cat_dom_sf"/>
</dbReference>
<accession>A0A3A1YC80</accession>
<dbReference type="GO" id="GO:0003723">
    <property type="term" value="F:RNA binding"/>
    <property type="evidence" value="ECO:0007669"/>
    <property type="project" value="UniProtKB-KW"/>
</dbReference>
<organism evidence="2 3">
    <name type="scientific">Capnocytophaga canis</name>
    <dbReference type="NCBI Taxonomy" id="1848903"/>
    <lineage>
        <taxon>Bacteria</taxon>
        <taxon>Pseudomonadati</taxon>
        <taxon>Bacteroidota</taxon>
        <taxon>Flavobacteriia</taxon>
        <taxon>Flavobacteriales</taxon>
        <taxon>Flavobacteriaceae</taxon>
        <taxon>Capnocytophaga</taxon>
    </lineage>
</organism>
<proteinExistence type="predicted"/>
<dbReference type="Proteomes" id="UP000265497">
    <property type="component" value="Unassembled WGS sequence"/>
</dbReference>